<evidence type="ECO:0000313" key="4">
    <source>
        <dbReference type="Proteomes" id="UP001151081"/>
    </source>
</evidence>
<feature type="compositionally biased region" description="Gly residues" evidence="1">
    <location>
        <begin position="167"/>
        <end position="178"/>
    </location>
</feature>
<feature type="region of interest" description="Disordered" evidence="1">
    <location>
        <begin position="149"/>
        <end position="195"/>
    </location>
</feature>
<accession>A0A9X3X032</accession>
<dbReference type="PROSITE" id="PS51257">
    <property type="entry name" value="PROKAR_LIPOPROTEIN"/>
    <property type="match status" value="1"/>
</dbReference>
<reference evidence="3 4" key="1">
    <citation type="submission" date="2021-04" db="EMBL/GenBank/DDBJ databases">
        <title>Genome analysis of Polyangium sp.</title>
        <authorList>
            <person name="Li Y."/>
            <person name="Wang J."/>
        </authorList>
    </citation>
    <scope>NUCLEOTIDE SEQUENCE [LARGE SCALE GENOMIC DNA]</scope>
    <source>
        <strain evidence="3 4">SDU14</strain>
    </source>
</reference>
<feature type="chain" id="PRO_5040805295" description="Lipoprotein" evidence="2">
    <location>
        <begin position="25"/>
        <end position="195"/>
    </location>
</feature>
<keyword evidence="4" id="KW-1185">Reference proteome</keyword>
<sequence length="195" mass="20712">MKWMRSLRLVVTAMALVSAPLSLSISTVGCSGGSGGAKAPDLNPGDMPAGASWTGVYFSELYGYLHLVQDGNAVEGKWIRPHKDKWGKLKGEATGDVIKFEWTEYTTGLVGPNASKSGRGYFKYKRPAGDNVDDTFAGEVGFDKDEVGEPWDAVKQRNVNPDLASIGGTGASDLGGGDWDSENKEQGAPEEPANP</sequence>
<feature type="signal peptide" evidence="2">
    <location>
        <begin position="1"/>
        <end position="24"/>
    </location>
</feature>
<comment type="caution">
    <text evidence="3">The sequence shown here is derived from an EMBL/GenBank/DDBJ whole genome shotgun (WGS) entry which is preliminary data.</text>
</comment>
<dbReference type="Proteomes" id="UP001151081">
    <property type="component" value="Unassembled WGS sequence"/>
</dbReference>
<evidence type="ECO:0008006" key="5">
    <source>
        <dbReference type="Google" id="ProtNLM"/>
    </source>
</evidence>
<protein>
    <recommendedName>
        <fullName evidence="5">Lipoprotein</fullName>
    </recommendedName>
</protein>
<proteinExistence type="predicted"/>
<keyword evidence="2" id="KW-0732">Signal</keyword>
<evidence type="ECO:0000256" key="1">
    <source>
        <dbReference type="SAM" id="MobiDB-lite"/>
    </source>
</evidence>
<evidence type="ECO:0000256" key="2">
    <source>
        <dbReference type="SAM" id="SignalP"/>
    </source>
</evidence>
<name>A0A9X3X032_9BACT</name>
<dbReference type="AlphaFoldDB" id="A0A9X3X032"/>
<gene>
    <name evidence="3" type="ORF">KEG57_12290</name>
</gene>
<dbReference type="EMBL" id="JAGTJJ010000004">
    <property type="protein sequence ID" value="MDC3981284.1"/>
    <property type="molecule type" value="Genomic_DNA"/>
</dbReference>
<evidence type="ECO:0000313" key="3">
    <source>
        <dbReference type="EMBL" id="MDC3981284.1"/>
    </source>
</evidence>
<organism evidence="3 4">
    <name type="scientific">Polyangium jinanense</name>
    <dbReference type="NCBI Taxonomy" id="2829994"/>
    <lineage>
        <taxon>Bacteria</taxon>
        <taxon>Pseudomonadati</taxon>
        <taxon>Myxococcota</taxon>
        <taxon>Polyangia</taxon>
        <taxon>Polyangiales</taxon>
        <taxon>Polyangiaceae</taxon>
        <taxon>Polyangium</taxon>
    </lineage>
</organism>
<dbReference type="RefSeq" id="WP_272419914.1">
    <property type="nucleotide sequence ID" value="NZ_JAGTJJ010000004.1"/>
</dbReference>